<gene>
    <name evidence="1" type="ORF">GM661_02855</name>
</gene>
<dbReference type="Proteomes" id="UP000665020">
    <property type="component" value="Chromosome"/>
</dbReference>
<protein>
    <submittedName>
        <fullName evidence="1">Uncharacterized protein</fullName>
    </submittedName>
</protein>
<dbReference type="RefSeq" id="WP_230868656.1">
    <property type="nucleotide sequence ID" value="NZ_CP046640.1"/>
</dbReference>
<evidence type="ECO:0000313" key="2">
    <source>
        <dbReference type="Proteomes" id="UP000665020"/>
    </source>
</evidence>
<name>A0A8A7K6J7_9FIRM</name>
<reference evidence="1" key="1">
    <citation type="submission" date="2019-12" db="EMBL/GenBank/DDBJ databases">
        <authorList>
            <person name="zhang j."/>
            <person name="sun C.M."/>
        </authorList>
    </citation>
    <scope>NUCLEOTIDE SEQUENCE</scope>
    <source>
        <strain evidence="1">NS-1</strain>
    </source>
</reference>
<keyword evidence="2" id="KW-1185">Reference proteome</keyword>
<proteinExistence type="predicted"/>
<accession>A0A8A7K6J7</accession>
<dbReference type="KEGG" id="ifn:GM661_02855"/>
<dbReference type="EMBL" id="CP046640">
    <property type="protein sequence ID" value="QTL96991.1"/>
    <property type="molecule type" value="Genomic_DNA"/>
</dbReference>
<evidence type="ECO:0000313" key="1">
    <source>
        <dbReference type="EMBL" id="QTL96991.1"/>
    </source>
</evidence>
<dbReference type="AlphaFoldDB" id="A0A8A7K6J7"/>
<organism evidence="1 2">
    <name type="scientific">Iocasia fonsfrigidae</name>
    <dbReference type="NCBI Taxonomy" id="2682810"/>
    <lineage>
        <taxon>Bacteria</taxon>
        <taxon>Bacillati</taxon>
        <taxon>Bacillota</taxon>
        <taxon>Clostridia</taxon>
        <taxon>Halanaerobiales</taxon>
        <taxon>Halanaerobiaceae</taxon>
        <taxon>Iocasia</taxon>
    </lineage>
</organism>
<sequence length="178" mass="20392">MRFKTTILLTIMIVFLLIGKGQAVGINLLSFDSIHYIVSGDFGDVEFLKISLDNYLDEINTVAYKLVYDGDDFNLEGNWRIKFLKRKKYNLGLDFSFPLELDNMKMGKGIGLSANSYYFNQNKLYLDIDYFFDRSDRWVYEGGVIIPLSTVIDLTLGVGNSYWETDNNCLNIGLKVAL</sequence>